<evidence type="ECO:0000256" key="7">
    <source>
        <dbReference type="ARBA" id="ARBA00023180"/>
    </source>
</evidence>
<dbReference type="PANTHER" id="PTHR11475">
    <property type="entry name" value="OXIDASE/PEROXIDASE"/>
    <property type="match status" value="1"/>
</dbReference>
<keyword evidence="7" id="KW-0325">Glycoprotein</keyword>
<gene>
    <name evidence="10" type="ORF">AGLY_004243</name>
</gene>
<dbReference type="GO" id="GO:0005576">
    <property type="term" value="C:extracellular region"/>
    <property type="evidence" value="ECO:0007669"/>
    <property type="project" value="UniProtKB-SubCell"/>
</dbReference>
<evidence type="ECO:0000313" key="10">
    <source>
        <dbReference type="EMBL" id="KAE9540998.1"/>
    </source>
</evidence>
<keyword evidence="3" id="KW-0575">Peroxidase</keyword>
<evidence type="ECO:0000256" key="1">
    <source>
        <dbReference type="ARBA" id="ARBA00004613"/>
    </source>
</evidence>
<keyword evidence="3" id="KW-0560">Oxidoreductase</keyword>
<dbReference type="GO" id="GO:0006979">
    <property type="term" value="P:response to oxidative stress"/>
    <property type="evidence" value="ECO:0007669"/>
    <property type="project" value="InterPro"/>
</dbReference>
<evidence type="ECO:0000256" key="8">
    <source>
        <dbReference type="PIRSR" id="PIRSR619791-2"/>
    </source>
</evidence>
<comment type="subcellular location">
    <subcellularLocation>
        <location evidence="1">Secreted</location>
    </subcellularLocation>
</comment>
<keyword evidence="6 8" id="KW-0408">Iron</keyword>
<dbReference type="EMBL" id="VYZN01000013">
    <property type="protein sequence ID" value="KAE9540998.1"/>
    <property type="molecule type" value="Genomic_DNA"/>
</dbReference>
<evidence type="ECO:0008006" key="12">
    <source>
        <dbReference type="Google" id="ProtNLM"/>
    </source>
</evidence>
<dbReference type="Gene3D" id="1.10.640.10">
    <property type="entry name" value="Haem peroxidase domain superfamily, animal type"/>
    <property type="match status" value="2"/>
</dbReference>
<evidence type="ECO:0000256" key="4">
    <source>
        <dbReference type="ARBA" id="ARBA00022617"/>
    </source>
</evidence>
<keyword evidence="2" id="KW-0964">Secreted</keyword>
<dbReference type="FunFam" id="1.10.640.10:FF:000003">
    <property type="entry name" value="chorion peroxidase"/>
    <property type="match status" value="2"/>
</dbReference>
<feature type="binding site" description="axial binding residue" evidence="8">
    <location>
        <position position="1084"/>
    </location>
    <ligand>
        <name>heme b</name>
        <dbReference type="ChEBI" id="CHEBI:60344"/>
    </ligand>
    <ligandPart>
        <name>Fe</name>
        <dbReference type="ChEBI" id="CHEBI:18248"/>
    </ligandPart>
</feature>
<keyword evidence="9" id="KW-0472">Membrane</keyword>
<dbReference type="Pfam" id="PF03098">
    <property type="entry name" value="An_peroxidase"/>
    <property type="match status" value="2"/>
</dbReference>
<sequence>MKLFSQTDETQSLLKNSKLSINWNKKVLKWTFSIVLFGLLLLCAIYIIHVFTKNKIQLESNTTPKKKNALHIASIATTNDEFLKKCAPIVKCDPNSKYRSANGSCNNLEIPTWGASKTPMLRMIDANYDDGYYKLRLQTNGKELPVPRVINLNVFLNHEIYRGDENNVLLFPFSQSLAHDISGIPNHILTEKNGSSIDCCSIKNKIKEYPLCELTIDNPPDDPVFGMNNRTCTTLFRALTSKEYGCPLYPTTFVNANSHFIDASEVYGSNESYALHLRAMDGGRLNFSVSDNGQMFCPFLSQQSKEVLIGNQSSIEYDTGDPNNGNQNLGITAMQTLFLRFHNYIASKLSSLNQFWSDEIVYQESRRIVIATIQRIAFEDYLPIIIGEDFQELYGLNKPNIYDPSINPSTSQEFSTAAFRVLHTIIPVQLNFMNKDYKIENSVIITDWILNADLIPLDNNFDKLLKGFIETPGRMVQPSYNFYLSNYLFARINDYPLKAREVLDSVFLENPKYNSRDQLSIDILRGRDVGLQPYNRVRHLCGYPLAKDFEDLEDLLHPKDTAKLKELYDSVNDIDLIVGLLLEKHSDGAIVGPTTRCLIADSFYRYKAGDRFFYDVQGQPGSFTKDQLKEIKKITLGHVICATSNVDHVQKDIFKTIDHNLFPTIKQKCDKAPLFKKRYIFLKWNQKLFKWPFTLILFIILLLCAVYIFRIFTNDDIQSESSDGLKKKNSLHITSIATTNGEFLKKCAPIVNCDPNAKYRSINGSCNNLKTHTWGAAETPFFRLLDANFSDGYYELRVQTNGSALPYPRVLDINIFMNREMYRVDENNVLLLPFGQLLAHDISGMPNDLISDENGRAIDCCLTENKIKKYTQCQIVLVNLPDDPVYGVYNKTCTPIFRSLTSRNYSCPLYPTTFINDNSHFIDASEVYGSNENYAKHLRVMEGGRLTFSVSNNGQVFCPFLTNQNKESTRNNNIHIEYDTGDPNNGNQNLGITAMQTLFLRFHNYIAFKLSSLNPFWSDEIIYQESRKIVIGTIQRIAYEDFLPIIIGDDFQEIYGLNEANIYDPTINPSTSLEFSSAASRVFHAIIPVEFNFMNKDYEIENSIKITDWMTKSDLIPLGDNFDKLLKGFIETPGRMVQPSYNFYISNYMIPLPNNPQYNGRDLLAIDIARGRDVGLQPYNKIRHFCGYPLAKNFEDLVDLIHIKDIIKLKNNYYSVNDIDLMVGILLEEHSDGAIMGPTARCIISDAFYRYKVGDRFFYDVQGQPGSFTEDQLKMIKKITLGHVICATTNVDHVQKDIFKTIDHNLFPTFKMKCDDEFDLNFKAWKKVNDHSEL</sequence>
<keyword evidence="8" id="KW-0479">Metal-binding</keyword>
<dbReference type="Proteomes" id="UP000475862">
    <property type="component" value="Unassembled WGS sequence"/>
</dbReference>
<keyword evidence="11" id="KW-1185">Reference proteome</keyword>
<dbReference type="PRINTS" id="PR00457">
    <property type="entry name" value="ANPEROXIDASE"/>
</dbReference>
<dbReference type="PANTHER" id="PTHR11475:SF4">
    <property type="entry name" value="CHORION PEROXIDASE"/>
    <property type="match status" value="1"/>
</dbReference>
<protein>
    <recommendedName>
        <fullName evidence="12">Peroxidase</fullName>
    </recommendedName>
</protein>
<dbReference type="GO" id="GO:0004601">
    <property type="term" value="F:peroxidase activity"/>
    <property type="evidence" value="ECO:0007669"/>
    <property type="project" value="UniProtKB-KW"/>
</dbReference>
<name>A0A6G0TXX3_APHGL</name>
<dbReference type="GO" id="GO:0046872">
    <property type="term" value="F:metal ion binding"/>
    <property type="evidence" value="ECO:0007669"/>
    <property type="project" value="UniProtKB-KW"/>
</dbReference>
<accession>A0A6G0TXX3</accession>
<dbReference type="PROSITE" id="PS50292">
    <property type="entry name" value="PEROXIDASE_3"/>
    <property type="match status" value="2"/>
</dbReference>
<keyword evidence="4 8" id="KW-0349">Heme</keyword>
<evidence type="ECO:0000256" key="3">
    <source>
        <dbReference type="ARBA" id="ARBA00022559"/>
    </source>
</evidence>
<keyword evidence="9" id="KW-1133">Transmembrane helix</keyword>
<dbReference type="OrthoDB" id="823504at2759"/>
<proteinExistence type="predicted"/>
<keyword evidence="9" id="KW-0812">Transmembrane</keyword>
<dbReference type="InterPro" id="IPR037120">
    <property type="entry name" value="Haem_peroxidase_sf_animal"/>
</dbReference>
<dbReference type="InterPro" id="IPR019791">
    <property type="entry name" value="Haem_peroxidase_animal"/>
</dbReference>
<feature type="transmembrane region" description="Helical" evidence="9">
    <location>
        <begin position="30"/>
        <end position="51"/>
    </location>
</feature>
<evidence type="ECO:0000256" key="9">
    <source>
        <dbReference type="SAM" id="Phobius"/>
    </source>
</evidence>
<dbReference type="InterPro" id="IPR010255">
    <property type="entry name" value="Haem_peroxidase_sf"/>
</dbReference>
<dbReference type="GO" id="GO:0020037">
    <property type="term" value="F:heme binding"/>
    <property type="evidence" value="ECO:0007669"/>
    <property type="project" value="InterPro"/>
</dbReference>
<reference evidence="10 11" key="1">
    <citation type="submission" date="2019-08" db="EMBL/GenBank/DDBJ databases">
        <title>The genome of the soybean aphid Biotype 1, its phylome, world population structure and adaptation to the North American continent.</title>
        <authorList>
            <person name="Giordano R."/>
            <person name="Donthu R.K."/>
            <person name="Hernandez A.G."/>
            <person name="Wright C.L."/>
            <person name="Zimin A.V."/>
        </authorList>
    </citation>
    <scope>NUCLEOTIDE SEQUENCE [LARGE SCALE GENOMIC DNA]</scope>
    <source>
        <tissue evidence="10">Whole aphids</tissue>
    </source>
</reference>
<dbReference type="SUPFAM" id="SSF48113">
    <property type="entry name" value="Heme-dependent peroxidases"/>
    <property type="match status" value="2"/>
</dbReference>
<comment type="caution">
    <text evidence="10">The sequence shown here is derived from an EMBL/GenBank/DDBJ whole genome shotgun (WGS) entry which is preliminary data.</text>
</comment>
<evidence type="ECO:0000313" key="11">
    <source>
        <dbReference type="Proteomes" id="UP000475862"/>
    </source>
</evidence>
<dbReference type="CDD" id="cd09823">
    <property type="entry name" value="peroxinectin_like"/>
    <property type="match status" value="1"/>
</dbReference>
<keyword evidence="5" id="KW-0732">Signal</keyword>
<evidence type="ECO:0000256" key="6">
    <source>
        <dbReference type="ARBA" id="ARBA00023004"/>
    </source>
</evidence>
<evidence type="ECO:0000256" key="5">
    <source>
        <dbReference type="ARBA" id="ARBA00022729"/>
    </source>
</evidence>
<evidence type="ECO:0000256" key="2">
    <source>
        <dbReference type="ARBA" id="ARBA00022525"/>
    </source>
</evidence>
<feature type="transmembrane region" description="Helical" evidence="9">
    <location>
        <begin position="688"/>
        <end position="709"/>
    </location>
</feature>
<dbReference type="GO" id="GO:0022412">
    <property type="term" value="P:cellular process involved in reproduction in multicellular organism"/>
    <property type="evidence" value="ECO:0007669"/>
    <property type="project" value="UniProtKB-ARBA"/>
</dbReference>
<organism evidence="10 11">
    <name type="scientific">Aphis glycines</name>
    <name type="common">Soybean aphid</name>
    <dbReference type="NCBI Taxonomy" id="307491"/>
    <lineage>
        <taxon>Eukaryota</taxon>
        <taxon>Metazoa</taxon>
        <taxon>Ecdysozoa</taxon>
        <taxon>Arthropoda</taxon>
        <taxon>Hexapoda</taxon>
        <taxon>Insecta</taxon>
        <taxon>Pterygota</taxon>
        <taxon>Neoptera</taxon>
        <taxon>Paraneoptera</taxon>
        <taxon>Hemiptera</taxon>
        <taxon>Sternorrhyncha</taxon>
        <taxon>Aphidomorpha</taxon>
        <taxon>Aphidoidea</taxon>
        <taxon>Aphididae</taxon>
        <taxon>Aphidini</taxon>
        <taxon>Aphis</taxon>
        <taxon>Aphis</taxon>
    </lineage>
</organism>